<dbReference type="Pfam" id="PF00151">
    <property type="entry name" value="Lipase"/>
    <property type="match status" value="2"/>
</dbReference>
<comment type="similarity">
    <text evidence="2 4">Belongs to the AB hydrolase superfamily. Lipase family.</text>
</comment>
<feature type="signal peptide" evidence="5">
    <location>
        <begin position="1"/>
        <end position="22"/>
    </location>
</feature>
<accession>A0ABD1D2D0</accession>
<reference evidence="7 8" key="1">
    <citation type="submission" date="2024-05" db="EMBL/GenBank/DDBJ databases">
        <title>Culex pipiens pipiens assembly and annotation.</title>
        <authorList>
            <person name="Alout H."/>
            <person name="Durand T."/>
        </authorList>
    </citation>
    <scope>NUCLEOTIDE SEQUENCE [LARGE SCALE GENOMIC DNA]</scope>
    <source>
        <strain evidence="7">HA-2024</strain>
        <tissue evidence="7">Whole body</tissue>
    </source>
</reference>
<gene>
    <name evidence="7" type="ORF">pipiens_012422</name>
</gene>
<dbReference type="Gene3D" id="3.40.50.1820">
    <property type="entry name" value="alpha/beta hydrolase"/>
    <property type="match status" value="2"/>
</dbReference>
<dbReference type="PRINTS" id="PR00821">
    <property type="entry name" value="TAGLIPASE"/>
</dbReference>
<dbReference type="InterPro" id="IPR013818">
    <property type="entry name" value="Lipase"/>
</dbReference>
<evidence type="ECO:0000256" key="4">
    <source>
        <dbReference type="RuleBase" id="RU004262"/>
    </source>
</evidence>
<dbReference type="InterPro" id="IPR000734">
    <property type="entry name" value="TAG_lipase"/>
</dbReference>
<keyword evidence="8" id="KW-1185">Reference proteome</keyword>
<feature type="domain" description="Lipase" evidence="6">
    <location>
        <begin position="416"/>
        <end position="585"/>
    </location>
</feature>
<feature type="chain" id="PRO_5044826468" description="Lipase domain-containing protein" evidence="5">
    <location>
        <begin position="23"/>
        <end position="598"/>
    </location>
</feature>
<dbReference type="PANTHER" id="PTHR11610:SF178">
    <property type="entry name" value="LIPASE MEMBER H-A-LIKE PROTEIN"/>
    <property type="match status" value="1"/>
</dbReference>
<sequence>MASFRLVLSLLVASIALDVTSAGILDIFNTTSDYNLVQSLNIVFGQTKNDISFLLTGEDKTPIERAVTFWCGHSNSTTLKQTLLDDPDLGSKLNLAKPIAFLTHGWLDNTTRVWFQKTVQDMIKFGDSNVCGVNWARLAQYDYRIAAVKHVPIVSGYLTKFITFLLNSGMSLDNVTLVGHSMGAQISGQVGLNFNGKIPQIFGLDPAGPMFTAPVDRGLRYRLDKSDAKYVQMIITSRGTIGVRVGDGHENFYPNGGDAPMPNCVLPLTNDAEFFDQIMCSHLHATSLYRFSLNPALVYNARRCLNYGSYRLGLCSLNKTNRLGVYSDRSGGDFYMRTGAASPYDVKRRGLVDLFNISSEYNLAQLIEIVYGLAENTGTRIYCNETKVVPEQEIKFLCGHKGSPLLQDTILNDPRLASKIDVDKPIFFILHGWTDSGTKSWVQESAKNVIQFMDQNVCIVNWARLALFGYSISSFQHVPLVADYMTKFVEYIHDEGIPLSKFTLAGHSLGAQIAGQVGHKLRGQLGTIFGLDPARALFTAPIDRGLAIRLDKTDAKYVQMILTSRGLGGVFKGDGHENFYPNGGFSPQLNCRVSAAIG</sequence>
<protein>
    <recommendedName>
        <fullName evidence="6">Lipase domain-containing protein</fullName>
    </recommendedName>
</protein>
<dbReference type="GO" id="GO:0005576">
    <property type="term" value="C:extracellular region"/>
    <property type="evidence" value="ECO:0007669"/>
    <property type="project" value="UniProtKB-SubCell"/>
</dbReference>
<evidence type="ECO:0000313" key="8">
    <source>
        <dbReference type="Proteomes" id="UP001562425"/>
    </source>
</evidence>
<feature type="domain" description="Lipase" evidence="6">
    <location>
        <begin position="89"/>
        <end position="344"/>
    </location>
</feature>
<comment type="subcellular location">
    <subcellularLocation>
        <location evidence="1">Secreted</location>
    </subcellularLocation>
</comment>
<evidence type="ECO:0000256" key="3">
    <source>
        <dbReference type="ARBA" id="ARBA00022525"/>
    </source>
</evidence>
<dbReference type="SUPFAM" id="SSF53474">
    <property type="entry name" value="alpha/beta-Hydrolases"/>
    <property type="match status" value="2"/>
</dbReference>
<evidence type="ECO:0000256" key="5">
    <source>
        <dbReference type="SAM" id="SignalP"/>
    </source>
</evidence>
<dbReference type="Proteomes" id="UP001562425">
    <property type="component" value="Unassembled WGS sequence"/>
</dbReference>
<dbReference type="InterPro" id="IPR029058">
    <property type="entry name" value="AB_hydrolase_fold"/>
</dbReference>
<dbReference type="PANTHER" id="PTHR11610">
    <property type="entry name" value="LIPASE"/>
    <property type="match status" value="1"/>
</dbReference>
<keyword evidence="3" id="KW-0964">Secreted</keyword>
<evidence type="ECO:0000256" key="1">
    <source>
        <dbReference type="ARBA" id="ARBA00004613"/>
    </source>
</evidence>
<dbReference type="AlphaFoldDB" id="A0ABD1D2D0"/>
<name>A0ABD1D2D0_CULPP</name>
<evidence type="ECO:0000256" key="2">
    <source>
        <dbReference type="ARBA" id="ARBA00010701"/>
    </source>
</evidence>
<evidence type="ECO:0000259" key="6">
    <source>
        <dbReference type="Pfam" id="PF00151"/>
    </source>
</evidence>
<dbReference type="EMBL" id="JBEHCU010007919">
    <property type="protein sequence ID" value="KAL1390334.1"/>
    <property type="molecule type" value="Genomic_DNA"/>
</dbReference>
<keyword evidence="5" id="KW-0732">Signal</keyword>
<evidence type="ECO:0000313" key="7">
    <source>
        <dbReference type="EMBL" id="KAL1390334.1"/>
    </source>
</evidence>
<comment type="caution">
    <text evidence="7">The sequence shown here is derived from an EMBL/GenBank/DDBJ whole genome shotgun (WGS) entry which is preliminary data.</text>
</comment>
<proteinExistence type="inferred from homology"/>
<organism evidence="7 8">
    <name type="scientific">Culex pipiens pipiens</name>
    <name type="common">Northern house mosquito</name>
    <dbReference type="NCBI Taxonomy" id="38569"/>
    <lineage>
        <taxon>Eukaryota</taxon>
        <taxon>Metazoa</taxon>
        <taxon>Ecdysozoa</taxon>
        <taxon>Arthropoda</taxon>
        <taxon>Hexapoda</taxon>
        <taxon>Insecta</taxon>
        <taxon>Pterygota</taxon>
        <taxon>Neoptera</taxon>
        <taxon>Endopterygota</taxon>
        <taxon>Diptera</taxon>
        <taxon>Nematocera</taxon>
        <taxon>Culicoidea</taxon>
        <taxon>Culicidae</taxon>
        <taxon>Culicinae</taxon>
        <taxon>Culicini</taxon>
        <taxon>Culex</taxon>
        <taxon>Culex</taxon>
    </lineage>
</organism>